<name>A0AA38XGJ4_9EURO</name>
<organism evidence="7 8">
    <name type="scientific">Cladophialophora chaetospira</name>
    <dbReference type="NCBI Taxonomy" id="386627"/>
    <lineage>
        <taxon>Eukaryota</taxon>
        <taxon>Fungi</taxon>
        <taxon>Dikarya</taxon>
        <taxon>Ascomycota</taxon>
        <taxon>Pezizomycotina</taxon>
        <taxon>Eurotiomycetes</taxon>
        <taxon>Chaetothyriomycetidae</taxon>
        <taxon>Chaetothyriales</taxon>
        <taxon>Herpotrichiellaceae</taxon>
        <taxon>Cladophialophora</taxon>
    </lineage>
</organism>
<evidence type="ECO:0000313" key="8">
    <source>
        <dbReference type="Proteomes" id="UP001172673"/>
    </source>
</evidence>
<protein>
    <submittedName>
        <fullName evidence="7">Uncharacterized protein</fullName>
    </submittedName>
</protein>
<keyword evidence="3" id="KW-1133">Transmembrane helix</keyword>
<comment type="subcellular location">
    <subcellularLocation>
        <location evidence="6">Endomembrane system</location>
        <topology evidence="6">Single-pass membrane protein</topology>
    </subcellularLocation>
    <subcellularLocation>
        <location evidence="1">Nucleus membrane</location>
    </subcellularLocation>
</comment>
<keyword evidence="5" id="KW-0539">Nucleus</keyword>
<evidence type="ECO:0000313" key="7">
    <source>
        <dbReference type="EMBL" id="KAJ9613075.1"/>
    </source>
</evidence>
<dbReference type="PANTHER" id="PTHR12265:SF30">
    <property type="entry name" value="TRANSMEMBRANE PROTEIN 53"/>
    <property type="match status" value="1"/>
</dbReference>
<evidence type="ECO:0000256" key="5">
    <source>
        <dbReference type="ARBA" id="ARBA00023242"/>
    </source>
</evidence>
<accession>A0AA38XGJ4</accession>
<dbReference type="Proteomes" id="UP001172673">
    <property type="component" value="Unassembled WGS sequence"/>
</dbReference>
<sequence>MPRGEGLQERFPNFTRIGDSQYYRHGQAGDAPVSATLSGRAPVEPDLIIFCSWAAALPKHIQKYLAPYQALYPRSDILLLESSMKNLAWVSDAVQIRSLRPAVSAVNDLLQTFTRDAGTDTTQAAPRKPTILVHVFSNGGAHSIVQLAQAFLENALAVAIDASLVRPQLPAQLPISALILDSSPGRADYKIGIQVVLSTIPKASKASLLQRSLATLLAHIIIASVGAASKLGIAEDIASKLWRCLNDVDGPFLLNKGASSRLGEDESNLGKIIKVVPRTYIYSNRDEMVPWQCVVAHADEARKVIVGALSEGTGDNGHIQDPIRLEGFAGSAHVAHATLDPGRYWKLVRETIDRAC</sequence>
<evidence type="ECO:0000256" key="1">
    <source>
        <dbReference type="ARBA" id="ARBA00004126"/>
    </source>
</evidence>
<dbReference type="InterPro" id="IPR008547">
    <property type="entry name" value="DUF829_TMEM53"/>
</dbReference>
<evidence type="ECO:0000256" key="3">
    <source>
        <dbReference type="ARBA" id="ARBA00022989"/>
    </source>
</evidence>
<gene>
    <name evidence="7" type="ORF">H2200_003016</name>
</gene>
<dbReference type="PANTHER" id="PTHR12265">
    <property type="entry name" value="TRANSMEMBRANE PROTEIN 53"/>
    <property type="match status" value="1"/>
</dbReference>
<keyword evidence="8" id="KW-1185">Reference proteome</keyword>
<reference evidence="7" key="1">
    <citation type="submission" date="2022-10" db="EMBL/GenBank/DDBJ databases">
        <title>Culturing micro-colonial fungi from biological soil crusts in the Mojave desert and describing Neophaeococcomyces mojavensis, and introducing the new genera and species Taxawa tesnikishii.</title>
        <authorList>
            <person name="Kurbessoian T."/>
            <person name="Stajich J.E."/>
        </authorList>
    </citation>
    <scope>NUCLEOTIDE SEQUENCE</scope>
    <source>
        <strain evidence="7">TK_41</strain>
    </source>
</reference>
<evidence type="ECO:0000256" key="2">
    <source>
        <dbReference type="ARBA" id="ARBA00022692"/>
    </source>
</evidence>
<dbReference type="AlphaFoldDB" id="A0AA38XGJ4"/>
<dbReference type="Pfam" id="PF05705">
    <property type="entry name" value="DUF829"/>
    <property type="match status" value="1"/>
</dbReference>
<evidence type="ECO:0000256" key="6">
    <source>
        <dbReference type="ARBA" id="ARBA00037847"/>
    </source>
</evidence>
<evidence type="ECO:0000256" key="4">
    <source>
        <dbReference type="ARBA" id="ARBA00023136"/>
    </source>
</evidence>
<keyword evidence="4" id="KW-0472">Membrane</keyword>
<dbReference type="GO" id="GO:0031965">
    <property type="term" value="C:nuclear membrane"/>
    <property type="evidence" value="ECO:0007669"/>
    <property type="project" value="UniProtKB-SubCell"/>
</dbReference>
<dbReference type="EMBL" id="JAPDRK010000004">
    <property type="protein sequence ID" value="KAJ9613075.1"/>
    <property type="molecule type" value="Genomic_DNA"/>
</dbReference>
<comment type="caution">
    <text evidence="7">The sequence shown here is derived from an EMBL/GenBank/DDBJ whole genome shotgun (WGS) entry which is preliminary data.</text>
</comment>
<keyword evidence="2" id="KW-0812">Transmembrane</keyword>
<proteinExistence type="predicted"/>